<evidence type="ECO:0000313" key="1">
    <source>
        <dbReference type="EMBL" id="CAI6367563.1"/>
    </source>
</evidence>
<protein>
    <submittedName>
        <fullName evidence="1">Uncharacterized protein</fullName>
    </submittedName>
</protein>
<proteinExistence type="predicted"/>
<comment type="caution">
    <text evidence="1">The sequence shown here is derived from an EMBL/GenBank/DDBJ whole genome shotgun (WGS) entry which is preliminary data.</text>
</comment>
<accession>A0AAV0XI70</accession>
<name>A0AAV0XI70_9HEMI</name>
<dbReference type="EMBL" id="CARXXK010000005">
    <property type="protein sequence ID" value="CAI6367563.1"/>
    <property type="molecule type" value="Genomic_DNA"/>
</dbReference>
<dbReference type="Proteomes" id="UP001160148">
    <property type="component" value="Unassembled WGS sequence"/>
</dbReference>
<sequence>MKCFMILNVKGMAKINDNIKAVIPKIISKDVQLLFVLDESTLSDHNYIEFTVKHQAVEDSPPTIYRTNIGELEKAIEEGRFGVPEINNMNANKSSEAIVQAIHEKCTTMIDPRAKRRRSVHWWTHEIAGLRKDANHARRVY</sequence>
<dbReference type="AlphaFoldDB" id="A0AAV0XI70"/>
<evidence type="ECO:0000313" key="2">
    <source>
        <dbReference type="Proteomes" id="UP001160148"/>
    </source>
</evidence>
<gene>
    <name evidence="1" type="ORF">MEUPH1_LOCUS22026</name>
</gene>
<organism evidence="1 2">
    <name type="scientific">Macrosiphum euphorbiae</name>
    <name type="common">potato aphid</name>
    <dbReference type="NCBI Taxonomy" id="13131"/>
    <lineage>
        <taxon>Eukaryota</taxon>
        <taxon>Metazoa</taxon>
        <taxon>Ecdysozoa</taxon>
        <taxon>Arthropoda</taxon>
        <taxon>Hexapoda</taxon>
        <taxon>Insecta</taxon>
        <taxon>Pterygota</taxon>
        <taxon>Neoptera</taxon>
        <taxon>Paraneoptera</taxon>
        <taxon>Hemiptera</taxon>
        <taxon>Sternorrhyncha</taxon>
        <taxon>Aphidomorpha</taxon>
        <taxon>Aphidoidea</taxon>
        <taxon>Aphididae</taxon>
        <taxon>Macrosiphini</taxon>
        <taxon>Macrosiphum</taxon>
    </lineage>
</organism>
<reference evidence="1 2" key="1">
    <citation type="submission" date="2023-01" db="EMBL/GenBank/DDBJ databases">
        <authorList>
            <person name="Whitehead M."/>
        </authorList>
    </citation>
    <scope>NUCLEOTIDE SEQUENCE [LARGE SCALE GENOMIC DNA]</scope>
</reference>
<keyword evidence="2" id="KW-1185">Reference proteome</keyword>